<proteinExistence type="predicted"/>
<reference evidence="1 2" key="1">
    <citation type="submission" date="2019-07" db="EMBL/GenBank/DDBJ databases">
        <title>De Novo Assembly of kiwifruit Actinidia rufa.</title>
        <authorList>
            <person name="Sugita-Konishi S."/>
            <person name="Sato K."/>
            <person name="Mori E."/>
            <person name="Abe Y."/>
            <person name="Kisaki G."/>
            <person name="Hamano K."/>
            <person name="Suezawa K."/>
            <person name="Otani M."/>
            <person name="Fukuda T."/>
            <person name="Manabe T."/>
            <person name="Gomi K."/>
            <person name="Tabuchi M."/>
            <person name="Akimitsu K."/>
            <person name="Kataoka I."/>
        </authorList>
    </citation>
    <scope>NUCLEOTIDE SEQUENCE [LARGE SCALE GENOMIC DNA]</scope>
    <source>
        <strain evidence="2">cv. Fuchu</strain>
    </source>
</reference>
<keyword evidence="2" id="KW-1185">Reference proteome</keyword>
<name>A0A7J0HDN4_9ERIC</name>
<comment type="caution">
    <text evidence="1">The sequence shown here is derived from an EMBL/GenBank/DDBJ whole genome shotgun (WGS) entry which is preliminary data.</text>
</comment>
<dbReference type="EMBL" id="BJWL01000028">
    <property type="protein sequence ID" value="GFZ20824.1"/>
    <property type="molecule type" value="Genomic_DNA"/>
</dbReference>
<dbReference type="Gene3D" id="3.30.70.270">
    <property type="match status" value="1"/>
</dbReference>
<dbReference type="InterPro" id="IPR043502">
    <property type="entry name" value="DNA/RNA_pol_sf"/>
</dbReference>
<evidence type="ECO:0000313" key="2">
    <source>
        <dbReference type="Proteomes" id="UP000585474"/>
    </source>
</evidence>
<dbReference type="AlphaFoldDB" id="A0A7J0HDN4"/>
<protein>
    <recommendedName>
        <fullName evidence="3">Reverse transcriptase/retrotransposon-derived protein RNase H-like domain-containing protein</fullName>
    </recommendedName>
</protein>
<dbReference type="InterPro" id="IPR043128">
    <property type="entry name" value="Rev_trsase/Diguanyl_cyclase"/>
</dbReference>
<dbReference type="Proteomes" id="UP000585474">
    <property type="component" value="Unassembled WGS sequence"/>
</dbReference>
<evidence type="ECO:0000313" key="1">
    <source>
        <dbReference type="EMBL" id="GFZ20824.1"/>
    </source>
</evidence>
<sequence>MYACETAQFRSRFIQASSNMESASLNDQHEFRVFLGQVSSSPIHPSHAAITRPSSLLLEKNAKFEWREEHHKAFEDAKTALTFPLTPSQQGKPLLLYITSNQRPNGDLLDHEGDKIEQLV</sequence>
<accession>A0A7J0HDN4</accession>
<gene>
    <name evidence="1" type="ORF">Acr_28g0015290</name>
</gene>
<dbReference type="SUPFAM" id="SSF56672">
    <property type="entry name" value="DNA/RNA polymerases"/>
    <property type="match status" value="1"/>
</dbReference>
<organism evidence="1 2">
    <name type="scientific">Actinidia rufa</name>
    <dbReference type="NCBI Taxonomy" id="165716"/>
    <lineage>
        <taxon>Eukaryota</taxon>
        <taxon>Viridiplantae</taxon>
        <taxon>Streptophyta</taxon>
        <taxon>Embryophyta</taxon>
        <taxon>Tracheophyta</taxon>
        <taxon>Spermatophyta</taxon>
        <taxon>Magnoliopsida</taxon>
        <taxon>eudicotyledons</taxon>
        <taxon>Gunneridae</taxon>
        <taxon>Pentapetalae</taxon>
        <taxon>asterids</taxon>
        <taxon>Ericales</taxon>
        <taxon>Actinidiaceae</taxon>
        <taxon>Actinidia</taxon>
    </lineage>
</organism>
<evidence type="ECO:0008006" key="3">
    <source>
        <dbReference type="Google" id="ProtNLM"/>
    </source>
</evidence>